<dbReference type="AlphaFoldDB" id="A0A327YVZ4"/>
<dbReference type="Proteomes" id="UP000249341">
    <property type="component" value="Unassembled WGS sequence"/>
</dbReference>
<protein>
    <submittedName>
        <fullName evidence="2">Uncharacterized protein</fullName>
    </submittedName>
</protein>
<evidence type="ECO:0000256" key="1">
    <source>
        <dbReference type="SAM" id="MobiDB-lite"/>
    </source>
</evidence>
<organism evidence="2 3">
    <name type="scientific">Actinoplanes lutulentus</name>
    <dbReference type="NCBI Taxonomy" id="1287878"/>
    <lineage>
        <taxon>Bacteria</taxon>
        <taxon>Bacillati</taxon>
        <taxon>Actinomycetota</taxon>
        <taxon>Actinomycetes</taxon>
        <taxon>Micromonosporales</taxon>
        <taxon>Micromonosporaceae</taxon>
        <taxon>Actinoplanes</taxon>
    </lineage>
</organism>
<reference evidence="2 3" key="1">
    <citation type="submission" date="2018-06" db="EMBL/GenBank/DDBJ databases">
        <title>Genomic Encyclopedia of Type Strains, Phase III (KMG-III): the genomes of soil and plant-associated and newly described type strains.</title>
        <authorList>
            <person name="Whitman W."/>
        </authorList>
    </citation>
    <scope>NUCLEOTIDE SEQUENCE [LARGE SCALE GENOMIC DNA]</scope>
    <source>
        <strain evidence="2 3">CGMCC 4.7090</strain>
    </source>
</reference>
<evidence type="ECO:0000313" key="3">
    <source>
        <dbReference type="Proteomes" id="UP000249341"/>
    </source>
</evidence>
<comment type="caution">
    <text evidence="2">The sequence shown here is derived from an EMBL/GenBank/DDBJ whole genome shotgun (WGS) entry which is preliminary data.</text>
</comment>
<gene>
    <name evidence="2" type="ORF">B0I29_13418</name>
</gene>
<accession>A0A327YVZ4</accession>
<dbReference type="EMBL" id="QLMJ01000034">
    <property type="protein sequence ID" value="RAK25408.1"/>
    <property type="molecule type" value="Genomic_DNA"/>
</dbReference>
<name>A0A327YVZ4_9ACTN</name>
<keyword evidence="3" id="KW-1185">Reference proteome</keyword>
<feature type="region of interest" description="Disordered" evidence="1">
    <location>
        <begin position="1"/>
        <end position="21"/>
    </location>
</feature>
<proteinExistence type="predicted"/>
<sequence>MAVVRHHTSEHGGPVVSHADDGPCVLLRPLQSLLGASGVRELPLLLQTFTEFPRRQEPASFNLDKVLAKLQEGIPSA</sequence>
<evidence type="ECO:0000313" key="2">
    <source>
        <dbReference type="EMBL" id="RAK25408.1"/>
    </source>
</evidence>
<dbReference type="RefSeq" id="WP_146617110.1">
    <property type="nucleotide sequence ID" value="NZ_JACHWI010000006.1"/>
</dbReference>